<dbReference type="GO" id="GO:0009007">
    <property type="term" value="F:site-specific DNA-methyltransferase (adenine-specific) activity"/>
    <property type="evidence" value="ECO:0007669"/>
    <property type="project" value="UniProtKB-EC"/>
</dbReference>
<keyword evidence="1" id="KW-0175">Coiled coil</keyword>
<evidence type="ECO:0000256" key="1">
    <source>
        <dbReference type="SAM" id="Coils"/>
    </source>
</evidence>
<dbReference type="GO" id="GO:0032259">
    <property type="term" value="P:methylation"/>
    <property type="evidence" value="ECO:0007669"/>
    <property type="project" value="UniProtKB-KW"/>
</dbReference>
<accession>A0ABZ1PKQ5</accession>
<dbReference type="RefSeq" id="WP_328374369.1">
    <property type="nucleotide sequence ID" value="NZ_CP107941.1"/>
</dbReference>
<name>A0ABZ1PKQ5_9ACTN</name>
<dbReference type="Proteomes" id="UP001346877">
    <property type="component" value="Chromosome"/>
</dbReference>
<dbReference type="NCBIfam" id="NF033451">
    <property type="entry name" value="BREX_2_MTaseX"/>
    <property type="match status" value="1"/>
</dbReference>
<dbReference type="EMBL" id="CP107941">
    <property type="protein sequence ID" value="WUI84371.1"/>
    <property type="molecule type" value="Genomic_DNA"/>
</dbReference>
<dbReference type="Pfam" id="PF22654">
    <property type="entry name" value="DUF7008"/>
    <property type="match status" value="1"/>
</dbReference>
<reference evidence="3 4" key="1">
    <citation type="submission" date="2022-10" db="EMBL/GenBank/DDBJ databases">
        <title>The complete genomes of actinobacterial strains from the NBC collection.</title>
        <authorList>
            <person name="Joergensen T.S."/>
            <person name="Alvarez Arevalo M."/>
            <person name="Sterndorff E.B."/>
            <person name="Faurdal D."/>
            <person name="Vuksanovic O."/>
            <person name="Mourched A.-S."/>
            <person name="Charusanti P."/>
            <person name="Shaw S."/>
            <person name="Blin K."/>
            <person name="Weber T."/>
        </authorList>
    </citation>
    <scope>NUCLEOTIDE SEQUENCE [LARGE SCALE GENOMIC DNA]</scope>
    <source>
        <strain evidence="3 4">NBC_00396</strain>
    </source>
</reference>
<keyword evidence="3" id="KW-0808">Transferase</keyword>
<sequence length="373" mass="42875">MIDRKLLLSDLQKQVKNLEKDLREQAESVEEVRLRLRGEYGHALKVGRTAATWTAWRDERVTTELPSHWSDEYRAIVERRIVIIEGNRNIGLTERPECKRRWATDGWNVMQQKALRDWLLDRCEARELWYQHVDGLGQPRPLTTAQLADELRRDDDVLTVANLYAPGHDLGKVIAGLVADEHVPHVAALRYKNTGLAKRADWEQVWDLQRQEDALPDEAAKREFRKDIPVPPNYTSADFLKSSFRKHRGELDVPKERFVSYPGASRDGDPSLLVGWAGWDHREQVQALATLIVAREQEDGWADDRLLPLVAGLREILPWARQGHGEFDPEWGASPADIYDGFLAETTNRLHLTDEALTSWRPAKATRGRRAKQ</sequence>
<evidence type="ECO:0000313" key="3">
    <source>
        <dbReference type="EMBL" id="WUI84371.1"/>
    </source>
</evidence>
<organism evidence="3 4">
    <name type="scientific">Micromonospora zamorensis</name>
    <dbReference type="NCBI Taxonomy" id="709883"/>
    <lineage>
        <taxon>Bacteria</taxon>
        <taxon>Bacillati</taxon>
        <taxon>Actinomycetota</taxon>
        <taxon>Actinomycetes</taxon>
        <taxon>Micromonosporales</taxon>
        <taxon>Micromonosporaceae</taxon>
        <taxon>Micromonospora</taxon>
    </lineage>
</organism>
<dbReference type="InterPro" id="IPR054277">
    <property type="entry name" value="DUF7008"/>
</dbReference>
<evidence type="ECO:0000313" key="4">
    <source>
        <dbReference type="Proteomes" id="UP001346877"/>
    </source>
</evidence>
<keyword evidence="4" id="KW-1185">Reference proteome</keyword>
<evidence type="ECO:0000259" key="2">
    <source>
        <dbReference type="Pfam" id="PF22654"/>
    </source>
</evidence>
<dbReference type="EC" id="2.1.1.72" evidence="3"/>
<keyword evidence="3" id="KW-0489">Methyltransferase</keyword>
<protein>
    <submittedName>
        <fullName evidence="3">BREX-2 system adenine-specific DNA-methyltransferase PglX</fullName>
        <ecNumber evidence="3">2.1.1.72</ecNumber>
    </submittedName>
</protein>
<feature type="coiled-coil region" evidence="1">
    <location>
        <begin position="1"/>
        <end position="39"/>
    </location>
</feature>
<gene>
    <name evidence="3" type="primary">pglX</name>
    <name evidence="3" type="ORF">OG375_08670</name>
</gene>
<proteinExistence type="predicted"/>
<feature type="domain" description="DUF7008" evidence="2">
    <location>
        <begin position="43"/>
        <end position="370"/>
    </location>
</feature>